<comment type="caution">
    <text evidence="2">The sequence shown here is derived from an EMBL/GenBank/DDBJ whole genome shotgun (WGS) entry which is preliminary data.</text>
</comment>
<protein>
    <submittedName>
        <fullName evidence="2">Uncharacterized protein</fullName>
    </submittedName>
</protein>
<dbReference type="Proteomes" id="UP000324222">
    <property type="component" value="Unassembled WGS sequence"/>
</dbReference>
<dbReference type="EMBL" id="VSRR010002467">
    <property type="protein sequence ID" value="MPC31592.1"/>
    <property type="molecule type" value="Genomic_DNA"/>
</dbReference>
<sequence>MPSHIWGFVFPLQTGSTGAIVKTGDMVPLHQITDTAAGIPWYVTTSPSFSTSQPAFQRFSLTTTCPASKRNSIASLMSGSGACKLPEVSHAPSHVASRKRSGEQHYNTHHINDTCTSGASHASGQRTRETLRRTDALSLR</sequence>
<feature type="region of interest" description="Disordered" evidence="1">
    <location>
        <begin position="90"/>
        <end position="140"/>
    </location>
</feature>
<keyword evidence="3" id="KW-1185">Reference proteome</keyword>
<organism evidence="2 3">
    <name type="scientific">Portunus trituberculatus</name>
    <name type="common">Swimming crab</name>
    <name type="synonym">Neptunus trituberculatus</name>
    <dbReference type="NCBI Taxonomy" id="210409"/>
    <lineage>
        <taxon>Eukaryota</taxon>
        <taxon>Metazoa</taxon>
        <taxon>Ecdysozoa</taxon>
        <taxon>Arthropoda</taxon>
        <taxon>Crustacea</taxon>
        <taxon>Multicrustacea</taxon>
        <taxon>Malacostraca</taxon>
        <taxon>Eumalacostraca</taxon>
        <taxon>Eucarida</taxon>
        <taxon>Decapoda</taxon>
        <taxon>Pleocyemata</taxon>
        <taxon>Brachyura</taxon>
        <taxon>Eubrachyura</taxon>
        <taxon>Portunoidea</taxon>
        <taxon>Portunidae</taxon>
        <taxon>Portuninae</taxon>
        <taxon>Portunus</taxon>
    </lineage>
</organism>
<feature type="compositionally biased region" description="Basic and acidic residues" evidence="1">
    <location>
        <begin position="126"/>
        <end position="140"/>
    </location>
</feature>
<accession>A0A5B7EBQ7</accession>
<feature type="compositionally biased region" description="Polar residues" evidence="1">
    <location>
        <begin position="113"/>
        <end position="125"/>
    </location>
</feature>
<evidence type="ECO:0000313" key="2">
    <source>
        <dbReference type="EMBL" id="MPC31592.1"/>
    </source>
</evidence>
<evidence type="ECO:0000313" key="3">
    <source>
        <dbReference type="Proteomes" id="UP000324222"/>
    </source>
</evidence>
<gene>
    <name evidence="2" type="ORF">E2C01_024887</name>
</gene>
<dbReference type="AlphaFoldDB" id="A0A5B7EBQ7"/>
<reference evidence="2 3" key="1">
    <citation type="submission" date="2019-05" db="EMBL/GenBank/DDBJ databases">
        <title>Another draft genome of Portunus trituberculatus and its Hox gene families provides insights of decapod evolution.</title>
        <authorList>
            <person name="Jeong J.-H."/>
            <person name="Song I."/>
            <person name="Kim S."/>
            <person name="Choi T."/>
            <person name="Kim D."/>
            <person name="Ryu S."/>
            <person name="Kim W."/>
        </authorList>
    </citation>
    <scope>NUCLEOTIDE SEQUENCE [LARGE SCALE GENOMIC DNA]</scope>
    <source>
        <tissue evidence="2">Muscle</tissue>
    </source>
</reference>
<dbReference type="OrthoDB" id="434647at2759"/>
<name>A0A5B7EBQ7_PORTR</name>
<evidence type="ECO:0000256" key="1">
    <source>
        <dbReference type="SAM" id="MobiDB-lite"/>
    </source>
</evidence>
<proteinExistence type="predicted"/>